<dbReference type="PROSITE" id="PS01148">
    <property type="entry name" value="UPF0033"/>
    <property type="match status" value="1"/>
</dbReference>
<dbReference type="Gene3D" id="3.30.110.40">
    <property type="entry name" value="TusA-like domain"/>
    <property type="match status" value="1"/>
</dbReference>
<dbReference type="InterPro" id="IPR001455">
    <property type="entry name" value="TusA-like"/>
</dbReference>
<dbReference type="RefSeq" id="WP_304449810.1">
    <property type="nucleotide sequence ID" value="NZ_JARRAH010000003.1"/>
</dbReference>
<dbReference type="SUPFAM" id="SSF64307">
    <property type="entry name" value="SirA-like"/>
    <property type="match status" value="1"/>
</dbReference>
<evidence type="ECO:0000313" key="4">
    <source>
        <dbReference type="Proteomes" id="UP001596406"/>
    </source>
</evidence>
<gene>
    <name evidence="3" type="ORF">ACFQHK_16535</name>
</gene>
<dbReference type="EMBL" id="JBHSXM010000003">
    <property type="protein sequence ID" value="MFC6838091.1"/>
    <property type="molecule type" value="Genomic_DNA"/>
</dbReference>
<sequence length="81" mass="8681">MSTEYTVTETLDVKGESCPMPVVKTKGAIDDLSEGDVLEVLATDSGSVSDIAGWAEATDSVELLGQEEDADVFKHYVRRTA</sequence>
<dbReference type="InterPro" id="IPR036868">
    <property type="entry name" value="TusA-like_sf"/>
</dbReference>
<keyword evidence="4" id="KW-1185">Reference proteome</keyword>
<evidence type="ECO:0000256" key="1">
    <source>
        <dbReference type="ARBA" id="ARBA00008984"/>
    </source>
</evidence>
<dbReference type="PANTHER" id="PTHR33279:SF6">
    <property type="entry name" value="SULFUR CARRIER PROTEIN YEDF-RELATED"/>
    <property type="match status" value="1"/>
</dbReference>
<comment type="similarity">
    <text evidence="1">Belongs to the sulfur carrier protein TusA family.</text>
</comment>
<evidence type="ECO:0000259" key="2">
    <source>
        <dbReference type="PROSITE" id="PS01148"/>
    </source>
</evidence>
<dbReference type="AlphaFoldDB" id="A0ABD5UFI9"/>
<evidence type="ECO:0000313" key="3">
    <source>
        <dbReference type="EMBL" id="MFC6838091.1"/>
    </source>
</evidence>
<name>A0ABD5UFI9_9EURY</name>
<reference evidence="3 4" key="1">
    <citation type="journal article" date="2019" name="Int. J. Syst. Evol. Microbiol.">
        <title>The Global Catalogue of Microorganisms (GCM) 10K type strain sequencing project: providing services to taxonomists for standard genome sequencing and annotation.</title>
        <authorList>
            <consortium name="The Broad Institute Genomics Platform"/>
            <consortium name="The Broad Institute Genome Sequencing Center for Infectious Disease"/>
            <person name="Wu L."/>
            <person name="Ma J."/>
        </authorList>
    </citation>
    <scope>NUCLEOTIDE SEQUENCE [LARGE SCALE GENOMIC DNA]</scope>
    <source>
        <strain evidence="3 4">PSRA2</strain>
    </source>
</reference>
<dbReference type="Pfam" id="PF01206">
    <property type="entry name" value="TusA"/>
    <property type="match status" value="1"/>
</dbReference>
<organism evidence="3 4">
    <name type="scientific">Halomarina ordinaria</name>
    <dbReference type="NCBI Taxonomy" id="3033939"/>
    <lineage>
        <taxon>Archaea</taxon>
        <taxon>Methanobacteriati</taxon>
        <taxon>Methanobacteriota</taxon>
        <taxon>Stenosarchaea group</taxon>
        <taxon>Halobacteria</taxon>
        <taxon>Halobacteriales</taxon>
        <taxon>Natronomonadaceae</taxon>
        <taxon>Halomarina</taxon>
    </lineage>
</organism>
<comment type="caution">
    <text evidence="3">The sequence shown here is derived from an EMBL/GenBank/DDBJ whole genome shotgun (WGS) entry which is preliminary data.</text>
</comment>
<dbReference type="Proteomes" id="UP001596406">
    <property type="component" value="Unassembled WGS sequence"/>
</dbReference>
<accession>A0ABD5UFI9</accession>
<feature type="domain" description="UPF0033" evidence="2">
    <location>
        <begin position="11"/>
        <end position="35"/>
    </location>
</feature>
<protein>
    <submittedName>
        <fullName evidence="3">Sulfurtransferase TusA family protein</fullName>
    </submittedName>
</protein>
<dbReference type="PANTHER" id="PTHR33279">
    <property type="entry name" value="SULFUR CARRIER PROTEIN YEDF-RELATED"/>
    <property type="match status" value="1"/>
</dbReference>
<proteinExistence type="inferred from homology"/>
<dbReference type="CDD" id="cd00291">
    <property type="entry name" value="SirA_YedF_YeeD"/>
    <property type="match status" value="1"/>
</dbReference>